<accession>A0ABD3HZP4</accession>
<protein>
    <recommendedName>
        <fullName evidence="3">Reverse transcriptase domain-containing protein</fullName>
    </recommendedName>
</protein>
<keyword evidence="2" id="KW-1185">Reference proteome</keyword>
<evidence type="ECO:0000313" key="1">
    <source>
        <dbReference type="EMBL" id="KAL3696945.1"/>
    </source>
</evidence>
<organism evidence="1 2">
    <name type="scientific">Riccia sorocarpa</name>
    <dbReference type="NCBI Taxonomy" id="122646"/>
    <lineage>
        <taxon>Eukaryota</taxon>
        <taxon>Viridiplantae</taxon>
        <taxon>Streptophyta</taxon>
        <taxon>Embryophyta</taxon>
        <taxon>Marchantiophyta</taxon>
        <taxon>Marchantiopsida</taxon>
        <taxon>Marchantiidae</taxon>
        <taxon>Marchantiales</taxon>
        <taxon>Ricciaceae</taxon>
        <taxon>Riccia</taxon>
    </lineage>
</organism>
<proteinExistence type="predicted"/>
<sequence>MLLQQDADATLLKNKRPFTLLNAVYKIWAKTLQLSDESKNLGETFILLIIILYRNACTTVRVNKSYSKVFPISRSVRQGCPLSLLLFKIAIQVLTDDFNFLQQQGQTKTPYRYLLNPDDQRMMVAALQWKDKSSFLTASNSAIPRIASANTTKLQARLTKWIRYNGISFTKQFQLTHGECHKRKEQIKIHGVYVVRQEWLKISRISSGDAPQCSLSRVGLLTFFTWPS</sequence>
<dbReference type="AlphaFoldDB" id="A0ABD3HZP4"/>
<comment type="caution">
    <text evidence="1">The sequence shown here is derived from an EMBL/GenBank/DDBJ whole genome shotgun (WGS) entry which is preliminary data.</text>
</comment>
<reference evidence="1 2" key="1">
    <citation type="submission" date="2024-09" db="EMBL/GenBank/DDBJ databases">
        <title>Chromosome-scale assembly of Riccia sorocarpa.</title>
        <authorList>
            <person name="Paukszto L."/>
        </authorList>
    </citation>
    <scope>NUCLEOTIDE SEQUENCE [LARGE SCALE GENOMIC DNA]</scope>
    <source>
        <strain evidence="1">LP-2024</strain>
        <tissue evidence="1">Aerial parts of the thallus</tissue>
    </source>
</reference>
<dbReference type="Proteomes" id="UP001633002">
    <property type="component" value="Unassembled WGS sequence"/>
</dbReference>
<evidence type="ECO:0008006" key="3">
    <source>
        <dbReference type="Google" id="ProtNLM"/>
    </source>
</evidence>
<gene>
    <name evidence="1" type="ORF">R1sor_011021</name>
</gene>
<name>A0ABD3HZP4_9MARC</name>
<dbReference type="EMBL" id="JBJQOH010000002">
    <property type="protein sequence ID" value="KAL3696945.1"/>
    <property type="molecule type" value="Genomic_DNA"/>
</dbReference>
<evidence type="ECO:0000313" key="2">
    <source>
        <dbReference type="Proteomes" id="UP001633002"/>
    </source>
</evidence>